<evidence type="ECO:0000259" key="6">
    <source>
        <dbReference type="Pfam" id="PF00808"/>
    </source>
</evidence>
<feature type="compositionally biased region" description="Basic and acidic residues" evidence="5">
    <location>
        <begin position="30"/>
        <end position="41"/>
    </location>
</feature>
<evidence type="ECO:0000313" key="7">
    <source>
        <dbReference type="EMBL" id="KXS09592.1"/>
    </source>
</evidence>
<dbReference type="InterPro" id="IPR009072">
    <property type="entry name" value="Histone-fold"/>
</dbReference>
<dbReference type="InterPro" id="IPR027113">
    <property type="entry name" value="Transc_fact_NFYB/HAP3"/>
</dbReference>
<accession>A0A138ZYL1</accession>
<proteinExistence type="inferred from homology"/>
<keyword evidence="2" id="KW-0805">Transcription regulation</keyword>
<dbReference type="CDD" id="cd22907">
    <property type="entry name" value="HFD_NFYB"/>
    <property type="match status" value="1"/>
</dbReference>
<evidence type="ECO:0000256" key="1">
    <source>
        <dbReference type="ARBA" id="ARBA00009053"/>
    </source>
</evidence>
<organism evidence="7 8">
    <name type="scientific">Gonapodya prolifera (strain JEL478)</name>
    <name type="common">Monoblepharis prolifera</name>
    <dbReference type="NCBI Taxonomy" id="1344416"/>
    <lineage>
        <taxon>Eukaryota</taxon>
        <taxon>Fungi</taxon>
        <taxon>Fungi incertae sedis</taxon>
        <taxon>Chytridiomycota</taxon>
        <taxon>Chytridiomycota incertae sedis</taxon>
        <taxon>Monoblepharidomycetes</taxon>
        <taxon>Monoblepharidales</taxon>
        <taxon>Gonapodyaceae</taxon>
        <taxon>Gonapodya</taxon>
    </lineage>
</organism>
<sequence length="214" mass="23767">MDDRAEPDPAHSNDDSGVRNSDDGGGADLTRSRVSDKAPVQDHDRLLPVANVARIMKNALPENAKISKEAKECVQECVSEFVAFLTSEAADKCSTDRRKTVSGEDIIWAMDSLGFDMYAATMRTFLQRYKDVSFIFHRARSSSRLLMVSYALAARRTIGVASARSSTHHSGPTDGYRCHSAAARGVDVVNSWCYYIVNQCIYHVNVRDLHMIQC</sequence>
<name>A0A138ZYL1_GONPJ</name>
<gene>
    <name evidence="7" type="ORF">M427DRAFT_105180</name>
</gene>
<keyword evidence="3" id="KW-0238">DNA-binding</keyword>
<dbReference type="Pfam" id="PF00808">
    <property type="entry name" value="CBFD_NFYB_HMF"/>
    <property type="match status" value="1"/>
</dbReference>
<evidence type="ECO:0000256" key="3">
    <source>
        <dbReference type="ARBA" id="ARBA00023125"/>
    </source>
</evidence>
<reference evidence="7 8" key="1">
    <citation type="journal article" date="2015" name="Genome Biol. Evol.">
        <title>Phylogenomic analyses indicate that early fungi evolved digesting cell walls of algal ancestors of land plants.</title>
        <authorList>
            <person name="Chang Y."/>
            <person name="Wang S."/>
            <person name="Sekimoto S."/>
            <person name="Aerts A.L."/>
            <person name="Choi C."/>
            <person name="Clum A."/>
            <person name="LaButti K.M."/>
            <person name="Lindquist E.A."/>
            <person name="Yee Ngan C."/>
            <person name="Ohm R.A."/>
            <person name="Salamov A.A."/>
            <person name="Grigoriev I.V."/>
            <person name="Spatafora J.W."/>
            <person name="Berbee M.L."/>
        </authorList>
    </citation>
    <scope>NUCLEOTIDE SEQUENCE [LARGE SCALE GENOMIC DNA]</scope>
    <source>
        <strain evidence="7 8">JEL478</strain>
    </source>
</reference>
<dbReference type="GO" id="GO:0000978">
    <property type="term" value="F:RNA polymerase II cis-regulatory region sequence-specific DNA binding"/>
    <property type="evidence" value="ECO:0007669"/>
    <property type="project" value="TreeGrafter"/>
</dbReference>
<comment type="similarity">
    <text evidence="1">Belongs to the NFYB/HAP3 subunit family.</text>
</comment>
<dbReference type="PANTHER" id="PTHR11064:SF9">
    <property type="entry name" value="NUCLEAR TRANSCRIPTION FACTOR Y SUBUNIT BETA"/>
    <property type="match status" value="1"/>
</dbReference>
<evidence type="ECO:0000313" key="8">
    <source>
        <dbReference type="Proteomes" id="UP000070544"/>
    </source>
</evidence>
<dbReference type="InterPro" id="IPR003958">
    <property type="entry name" value="CBFA_NFYB_domain"/>
</dbReference>
<dbReference type="OrthoDB" id="386949at2759"/>
<dbReference type="GO" id="GO:0046982">
    <property type="term" value="F:protein heterodimerization activity"/>
    <property type="evidence" value="ECO:0007669"/>
    <property type="project" value="InterPro"/>
</dbReference>
<dbReference type="GO" id="GO:0016602">
    <property type="term" value="C:CCAAT-binding factor complex"/>
    <property type="evidence" value="ECO:0007669"/>
    <property type="project" value="InterPro"/>
</dbReference>
<evidence type="ECO:0000256" key="5">
    <source>
        <dbReference type="SAM" id="MobiDB-lite"/>
    </source>
</evidence>
<dbReference type="STRING" id="1344416.A0A138ZYL1"/>
<evidence type="ECO:0000256" key="2">
    <source>
        <dbReference type="ARBA" id="ARBA00023015"/>
    </source>
</evidence>
<keyword evidence="4" id="KW-0804">Transcription</keyword>
<dbReference type="GO" id="GO:0001228">
    <property type="term" value="F:DNA-binding transcription activator activity, RNA polymerase II-specific"/>
    <property type="evidence" value="ECO:0007669"/>
    <property type="project" value="InterPro"/>
</dbReference>
<dbReference type="EMBL" id="KQ965858">
    <property type="protein sequence ID" value="KXS09592.1"/>
    <property type="molecule type" value="Genomic_DNA"/>
</dbReference>
<dbReference type="AlphaFoldDB" id="A0A138ZYL1"/>
<dbReference type="Gene3D" id="1.10.20.10">
    <property type="entry name" value="Histone, subunit A"/>
    <property type="match status" value="1"/>
</dbReference>
<feature type="region of interest" description="Disordered" evidence="5">
    <location>
        <begin position="1"/>
        <end position="41"/>
    </location>
</feature>
<keyword evidence="8" id="KW-1185">Reference proteome</keyword>
<dbReference type="PANTHER" id="PTHR11064">
    <property type="entry name" value="CCAAT-BINDING TRANSCRIPTION FACTOR-RELATED"/>
    <property type="match status" value="1"/>
</dbReference>
<evidence type="ECO:0000256" key="4">
    <source>
        <dbReference type="ARBA" id="ARBA00023163"/>
    </source>
</evidence>
<feature type="domain" description="Transcription factor CBF/NF-Y/archaeal histone" evidence="6">
    <location>
        <begin position="46"/>
        <end position="110"/>
    </location>
</feature>
<dbReference type="PRINTS" id="PR00615">
    <property type="entry name" value="CCAATSUBUNTA"/>
</dbReference>
<protein>
    <recommendedName>
        <fullName evidence="6">Transcription factor CBF/NF-Y/archaeal histone domain-containing protein</fullName>
    </recommendedName>
</protein>
<feature type="compositionally biased region" description="Basic and acidic residues" evidence="5">
    <location>
        <begin position="1"/>
        <end position="22"/>
    </location>
</feature>
<dbReference type="Proteomes" id="UP000070544">
    <property type="component" value="Unassembled WGS sequence"/>
</dbReference>
<dbReference type="SUPFAM" id="SSF47113">
    <property type="entry name" value="Histone-fold"/>
    <property type="match status" value="1"/>
</dbReference>